<feature type="active site" description="For autocatalytic cleavage activity" evidence="10">
    <location>
        <position position="121"/>
    </location>
</feature>
<name>A0A7C3V9G1_9BACT</name>
<evidence type="ECO:0000256" key="5">
    <source>
        <dbReference type="ARBA" id="ARBA00023015"/>
    </source>
</evidence>
<keyword evidence="5 10" id="KW-0805">Transcription regulation</keyword>
<evidence type="ECO:0000259" key="12">
    <source>
        <dbReference type="Pfam" id="PF01726"/>
    </source>
</evidence>
<comment type="subunit">
    <text evidence="10">Homodimer.</text>
</comment>
<dbReference type="SUPFAM" id="SSF46785">
    <property type="entry name" value="Winged helix' DNA-binding domain"/>
    <property type="match status" value="1"/>
</dbReference>
<feature type="site" description="Cleavage; by autolysis" evidence="10">
    <location>
        <begin position="86"/>
        <end position="87"/>
    </location>
</feature>
<dbReference type="HAMAP" id="MF_00015">
    <property type="entry name" value="LexA"/>
    <property type="match status" value="1"/>
</dbReference>
<comment type="function">
    <text evidence="10">Represses a number of genes involved in the response to DNA damage (SOS response), including recA and lexA. In the presence of single-stranded DNA, RecA interacts with LexA causing an autocatalytic cleavage which disrupts the DNA-binding part of LexA, leading to derepression of the SOS regulon and eventually DNA repair.</text>
</comment>
<keyword evidence="8 10" id="KW-0234">DNA repair</keyword>
<organism evidence="13">
    <name type="scientific">Desulfobacca acetoxidans</name>
    <dbReference type="NCBI Taxonomy" id="60893"/>
    <lineage>
        <taxon>Bacteria</taxon>
        <taxon>Pseudomonadati</taxon>
        <taxon>Thermodesulfobacteriota</taxon>
        <taxon>Desulfobaccia</taxon>
        <taxon>Desulfobaccales</taxon>
        <taxon>Desulfobaccaceae</taxon>
        <taxon>Desulfobacca</taxon>
    </lineage>
</organism>
<dbReference type="InterPro" id="IPR036388">
    <property type="entry name" value="WH-like_DNA-bd_sf"/>
</dbReference>
<proteinExistence type="inferred from homology"/>
<keyword evidence="9 10" id="KW-0742">SOS response</keyword>
<comment type="similarity">
    <text evidence="10">Belongs to the peptidase S24 family.</text>
</comment>
<comment type="catalytic activity">
    <reaction evidence="10">
        <text>Hydrolysis of Ala-|-Gly bond in repressor LexA.</text>
        <dbReference type="EC" id="3.4.21.88"/>
    </reaction>
</comment>
<dbReference type="GO" id="GO:0003677">
    <property type="term" value="F:DNA binding"/>
    <property type="evidence" value="ECO:0007669"/>
    <property type="project" value="UniProtKB-UniRule"/>
</dbReference>
<dbReference type="EC" id="3.4.21.88" evidence="10"/>
<dbReference type="InterPro" id="IPR036390">
    <property type="entry name" value="WH_DNA-bd_sf"/>
</dbReference>
<dbReference type="SUPFAM" id="SSF51306">
    <property type="entry name" value="LexA/Signal peptidase"/>
    <property type="match status" value="1"/>
</dbReference>
<evidence type="ECO:0000313" key="13">
    <source>
        <dbReference type="EMBL" id="HGF35280.1"/>
    </source>
</evidence>
<evidence type="ECO:0000256" key="3">
    <source>
        <dbReference type="ARBA" id="ARBA00022763"/>
    </source>
</evidence>
<dbReference type="Gene3D" id="2.10.109.10">
    <property type="entry name" value="Umud Fragment, subunit A"/>
    <property type="match status" value="1"/>
</dbReference>
<dbReference type="InterPro" id="IPR050077">
    <property type="entry name" value="LexA_repressor"/>
</dbReference>
<feature type="domain" description="Peptidase S24/S26A/S26B/S26C" evidence="11">
    <location>
        <begin position="79"/>
        <end position="196"/>
    </location>
</feature>
<dbReference type="InterPro" id="IPR036286">
    <property type="entry name" value="LexA/Signal_pep-like_sf"/>
</dbReference>
<dbReference type="PANTHER" id="PTHR33516:SF2">
    <property type="entry name" value="LEXA REPRESSOR-RELATED"/>
    <property type="match status" value="1"/>
</dbReference>
<dbReference type="NCBIfam" id="TIGR00498">
    <property type="entry name" value="lexA"/>
    <property type="match status" value="1"/>
</dbReference>
<protein>
    <recommendedName>
        <fullName evidence="10">LexA repressor</fullName>
        <ecNumber evidence="10">3.4.21.88</ecNumber>
    </recommendedName>
</protein>
<comment type="caution">
    <text evidence="13">The sequence shown here is derived from an EMBL/GenBank/DDBJ whole genome shotgun (WGS) entry which is preliminary data.</text>
</comment>
<gene>
    <name evidence="10 13" type="primary">lexA</name>
    <name evidence="13" type="ORF">ENW96_13030</name>
</gene>
<evidence type="ECO:0000256" key="1">
    <source>
        <dbReference type="ARBA" id="ARBA00022491"/>
    </source>
</evidence>
<evidence type="ECO:0000256" key="7">
    <source>
        <dbReference type="ARBA" id="ARBA00023163"/>
    </source>
</evidence>
<keyword evidence="7 10" id="KW-0804">Transcription</keyword>
<dbReference type="GO" id="GO:0006260">
    <property type="term" value="P:DNA replication"/>
    <property type="evidence" value="ECO:0007669"/>
    <property type="project" value="UniProtKB-UniRule"/>
</dbReference>
<evidence type="ECO:0000256" key="9">
    <source>
        <dbReference type="ARBA" id="ARBA00023236"/>
    </source>
</evidence>
<evidence type="ECO:0000256" key="2">
    <source>
        <dbReference type="ARBA" id="ARBA00022705"/>
    </source>
</evidence>
<keyword evidence="2 10" id="KW-0235">DNA replication</keyword>
<keyword evidence="4 10" id="KW-0378">Hydrolase</keyword>
<evidence type="ECO:0000256" key="8">
    <source>
        <dbReference type="ARBA" id="ARBA00023204"/>
    </source>
</evidence>
<dbReference type="EMBL" id="DTMF01000312">
    <property type="protein sequence ID" value="HGF35280.1"/>
    <property type="molecule type" value="Genomic_DNA"/>
</dbReference>
<dbReference type="CDD" id="cd06529">
    <property type="entry name" value="S24_LexA-like"/>
    <property type="match status" value="1"/>
</dbReference>
<dbReference type="Pfam" id="PF00717">
    <property type="entry name" value="Peptidase_S24"/>
    <property type="match status" value="1"/>
</dbReference>
<feature type="active site" description="For autocatalytic cleavage activity" evidence="10">
    <location>
        <position position="157"/>
    </location>
</feature>
<reference evidence="13" key="1">
    <citation type="journal article" date="2020" name="mSystems">
        <title>Genome- and Community-Level Interaction Insights into Carbon Utilization and Element Cycling Functions of Hydrothermarchaeota in Hydrothermal Sediment.</title>
        <authorList>
            <person name="Zhou Z."/>
            <person name="Liu Y."/>
            <person name="Xu W."/>
            <person name="Pan J."/>
            <person name="Luo Z.H."/>
            <person name="Li M."/>
        </authorList>
    </citation>
    <scope>NUCLEOTIDE SEQUENCE [LARGE SCALE GENOMIC DNA]</scope>
    <source>
        <strain evidence="13">SpSt-897</strain>
    </source>
</reference>
<dbReference type="PANTHER" id="PTHR33516">
    <property type="entry name" value="LEXA REPRESSOR"/>
    <property type="match status" value="1"/>
</dbReference>
<keyword evidence="10" id="KW-0068">Autocatalytic cleavage</keyword>
<dbReference type="InterPro" id="IPR015927">
    <property type="entry name" value="Peptidase_S24_S26A/B/C"/>
</dbReference>
<keyword evidence="6 10" id="KW-0238">DNA-binding</keyword>
<dbReference type="AlphaFoldDB" id="A0A7C3V9G1"/>
<evidence type="ECO:0000259" key="11">
    <source>
        <dbReference type="Pfam" id="PF00717"/>
    </source>
</evidence>
<evidence type="ECO:0000256" key="10">
    <source>
        <dbReference type="HAMAP-Rule" id="MF_00015"/>
    </source>
</evidence>
<evidence type="ECO:0000256" key="6">
    <source>
        <dbReference type="ARBA" id="ARBA00023125"/>
    </source>
</evidence>
<accession>A0A7C3V9G1</accession>
<keyword evidence="1 10" id="KW-0678">Repressor</keyword>
<dbReference type="GO" id="GO:0009432">
    <property type="term" value="P:SOS response"/>
    <property type="evidence" value="ECO:0007669"/>
    <property type="project" value="UniProtKB-UniRule"/>
</dbReference>
<dbReference type="Gene3D" id="1.10.10.10">
    <property type="entry name" value="Winged helix-like DNA-binding domain superfamily/Winged helix DNA-binding domain"/>
    <property type="match status" value="1"/>
</dbReference>
<dbReference type="Pfam" id="PF01726">
    <property type="entry name" value="LexA_DNA_bind"/>
    <property type="match status" value="1"/>
</dbReference>
<comment type="caution">
    <text evidence="10">Lacks conserved residue(s) required for the propagation of feature annotation.</text>
</comment>
<dbReference type="GO" id="GO:0004252">
    <property type="term" value="F:serine-type endopeptidase activity"/>
    <property type="evidence" value="ECO:0007669"/>
    <property type="project" value="UniProtKB-UniRule"/>
</dbReference>
<dbReference type="InterPro" id="IPR039418">
    <property type="entry name" value="LexA-like"/>
</dbReference>
<sequence>MKPLTERQRLVLTFVEEFCRRQGYPPTVREVAAHFGVQPRAAADHLAALKKKGYLHREPGRSRGLALASRLEDQVVEVPILGRIAAGQPLLATEQVEDTLALPRAWVQGEEVFLLRVSGESMAPLLLPGDLVMVRVQPRVSRGEIAVVLVDEEATVKRVFEEAGGLVLKGDNPDFAPLRFSPDEAAEMVQILGKVVGVYRSLEGRGPKVS</sequence>
<evidence type="ECO:0000256" key="4">
    <source>
        <dbReference type="ARBA" id="ARBA00022801"/>
    </source>
</evidence>
<keyword evidence="3 10" id="KW-0227">DNA damage</keyword>
<dbReference type="InterPro" id="IPR006200">
    <property type="entry name" value="LexA"/>
</dbReference>
<dbReference type="InterPro" id="IPR006199">
    <property type="entry name" value="LexA_DNA-bd_dom"/>
</dbReference>
<feature type="domain" description="LexA repressor DNA-binding" evidence="12">
    <location>
        <begin position="1"/>
        <end position="64"/>
    </location>
</feature>
<dbReference type="GO" id="GO:0045892">
    <property type="term" value="P:negative regulation of DNA-templated transcription"/>
    <property type="evidence" value="ECO:0007669"/>
    <property type="project" value="UniProtKB-UniRule"/>
</dbReference>
<dbReference type="GO" id="GO:0006508">
    <property type="term" value="P:proteolysis"/>
    <property type="evidence" value="ECO:0007669"/>
    <property type="project" value="InterPro"/>
</dbReference>
<dbReference type="GO" id="GO:0006281">
    <property type="term" value="P:DNA repair"/>
    <property type="evidence" value="ECO:0007669"/>
    <property type="project" value="UniProtKB-UniRule"/>
</dbReference>